<evidence type="ECO:0000256" key="1">
    <source>
        <dbReference type="SAM" id="Phobius"/>
    </source>
</evidence>
<gene>
    <name evidence="2" type="ORF">EG240_12135</name>
</gene>
<sequence length="137" mass="15889">MIRNRNKLYFFLFTACIFGYVWLYLNFSNSNINSGITACYFKNLTSLPCPSCGSTRSAVSILNGNFIDAFLINPLGFIVVTIMFIIPIWILLDLILKKDSFFNFYKTSEKKLQKPIIYIPLLVLILANWIWNIKKLL</sequence>
<dbReference type="Pfam" id="PF10825">
    <property type="entry name" value="DUF2752"/>
    <property type="match status" value="1"/>
</dbReference>
<keyword evidence="3" id="KW-1185">Reference proteome</keyword>
<evidence type="ECO:0000313" key="3">
    <source>
        <dbReference type="Proteomes" id="UP000275719"/>
    </source>
</evidence>
<dbReference type="Proteomes" id="UP000275719">
    <property type="component" value="Unassembled WGS sequence"/>
</dbReference>
<dbReference type="RefSeq" id="WP_125019657.1">
    <property type="nucleotide sequence ID" value="NZ_RQVQ01000030.1"/>
</dbReference>
<proteinExistence type="predicted"/>
<accession>A0A3P3W9G5</accession>
<dbReference type="InterPro" id="IPR021215">
    <property type="entry name" value="DUF2752"/>
</dbReference>
<comment type="caution">
    <text evidence="2">The sequence shown here is derived from an EMBL/GenBank/DDBJ whole genome shotgun (WGS) entry which is preliminary data.</text>
</comment>
<evidence type="ECO:0000313" key="2">
    <source>
        <dbReference type="EMBL" id="RRJ89303.1"/>
    </source>
</evidence>
<dbReference type="OrthoDB" id="9815897at2"/>
<feature type="transmembrane region" description="Helical" evidence="1">
    <location>
        <begin position="75"/>
        <end position="96"/>
    </location>
</feature>
<dbReference type="AlphaFoldDB" id="A0A3P3W9G5"/>
<reference evidence="2 3" key="1">
    <citation type="submission" date="2018-11" db="EMBL/GenBank/DDBJ databases">
        <title>Flavobacterium sp. nov., YIM 102701-2 draft genome.</title>
        <authorList>
            <person name="Li G."/>
            <person name="Jiang Y."/>
        </authorList>
    </citation>
    <scope>NUCLEOTIDE SEQUENCE [LARGE SCALE GENOMIC DNA]</scope>
    <source>
        <strain evidence="2 3">YIM 102701-2</strain>
    </source>
</reference>
<dbReference type="EMBL" id="RQVQ01000030">
    <property type="protein sequence ID" value="RRJ89303.1"/>
    <property type="molecule type" value="Genomic_DNA"/>
</dbReference>
<feature type="transmembrane region" description="Helical" evidence="1">
    <location>
        <begin position="116"/>
        <end position="133"/>
    </location>
</feature>
<name>A0A3P3W9G5_9FLAO</name>
<keyword evidence="1" id="KW-0472">Membrane</keyword>
<feature type="transmembrane region" description="Helical" evidence="1">
    <location>
        <begin position="7"/>
        <end position="25"/>
    </location>
</feature>
<organism evidence="2 3">
    <name type="scientific">Paenimyroides tangerinum</name>
    <dbReference type="NCBI Taxonomy" id="2488728"/>
    <lineage>
        <taxon>Bacteria</taxon>
        <taxon>Pseudomonadati</taxon>
        <taxon>Bacteroidota</taxon>
        <taxon>Flavobacteriia</taxon>
        <taxon>Flavobacteriales</taxon>
        <taxon>Flavobacteriaceae</taxon>
        <taxon>Paenimyroides</taxon>
    </lineage>
</organism>
<keyword evidence="1" id="KW-1133">Transmembrane helix</keyword>
<protein>
    <submittedName>
        <fullName evidence="2">DUF2752 domain-containing protein</fullName>
    </submittedName>
</protein>
<keyword evidence="1" id="KW-0812">Transmembrane</keyword>